<name>A0A644Y604_9ZZZZ</name>
<evidence type="ECO:0000313" key="1">
    <source>
        <dbReference type="EMBL" id="MPM23880.1"/>
    </source>
</evidence>
<protein>
    <submittedName>
        <fullName evidence="1">Uncharacterized protein</fullName>
    </submittedName>
</protein>
<organism evidence="1">
    <name type="scientific">bioreactor metagenome</name>
    <dbReference type="NCBI Taxonomy" id="1076179"/>
    <lineage>
        <taxon>unclassified sequences</taxon>
        <taxon>metagenomes</taxon>
        <taxon>ecological metagenomes</taxon>
    </lineage>
</organism>
<dbReference type="AlphaFoldDB" id="A0A644Y604"/>
<proteinExistence type="predicted"/>
<accession>A0A644Y604</accession>
<gene>
    <name evidence="1" type="ORF">SDC9_70357</name>
</gene>
<comment type="caution">
    <text evidence="1">The sequence shown here is derived from an EMBL/GenBank/DDBJ whole genome shotgun (WGS) entry which is preliminary data.</text>
</comment>
<reference evidence="1" key="1">
    <citation type="submission" date="2019-08" db="EMBL/GenBank/DDBJ databases">
        <authorList>
            <person name="Kucharzyk K."/>
            <person name="Murdoch R.W."/>
            <person name="Higgins S."/>
            <person name="Loffler F."/>
        </authorList>
    </citation>
    <scope>NUCLEOTIDE SEQUENCE</scope>
</reference>
<dbReference type="EMBL" id="VSSQ01004135">
    <property type="protein sequence ID" value="MPM23880.1"/>
    <property type="molecule type" value="Genomic_DNA"/>
</dbReference>
<sequence>MDGVKGADGNAGAKTQAAVTAVHWAAAGHPGRGEAVLDTHVVILQVAASTAGALDLGDFLNAGIRFHAHDFADLLGNRGAAHGARVDGRFACDNGGGIAAAAGVTAAAAVRAGKNCNDGILALIHIYVELFSCERQNGAKDPAQRAQN</sequence>